<evidence type="ECO:0000256" key="4">
    <source>
        <dbReference type="ARBA" id="ARBA00042703"/>
    </source>
</evidence>
<evidence type="ECO:0000256" key="8">
    <source>
        <dbReference type="ARBA" id="ARBA00048283"/>
    </source>
</evidence>
<reference evidence="13" key="2">
    <citation type="submission" date="2009-03" db="EMBL/GenBank/DDBJ databases">
        <authorList>
            <person name="Gang L."/>
        </authorList>
    </citation>
    <scope>NUCLEOTIDE SEQUENCE</scope>
    <source>
        <strain evidence="13">Anhui</strain>
    </source>
</reference>
<dbReference type="GO" id="GO:0052689">
    <property type="term" value="F:carboxylic ester hydrolase activity"/>
    <property type="evidence" value="ECO:0007669"/>
    <property type="project" value="TreeGrafter"/>
</dbReference>
<name>C1LKD3_SCHJA</name>
<accession>C1LKD3</accession>
<feature type="domain" description="AB hydrolase-1" evidence="12">
    <location>
        <begin position="27"/>
        <end position="268"/>
    </location>
</feature>
<organism evidence="13">
    <name type="scientific">Schistosoma japonicum</name>
    <name type="common">Blood fluke</name>
    <dbReference type="NCBI Taxonomy" id="6182"/>
    <lineage>
        <taxon>Eukaryota</taxon>
        <taxon>Metazoa</taxon>
        <taxon>Spiralia</taxon>
        <taxon>Lophotrochozoa</taxon>
        <taxon>Platyhelminthes</taxon>
        <taxon>Trematoda</taxon>
        <taxon>Digenea</taxon>
        <taxon>Strigeidida</taxon>
        <taxon>Schistosomatoidea</taxon>
        <taxon>Schistosomatidae</taxon>
        <taxon>Schistosoma</taxon>
    </lineage>
</organism>
<dbReference type="InterPro" id="IPR000639">
    <property type="entry name" value="Epox_hydrolase-like"/>
</dbReference>
<evidence type="ECO:0000256" key="9">
    <source>
        <dbReference type="ARBA" id="ARBA00048504"/>
    </source>
</evidence>
<dbReference type="Gene3D" id="3.40.50.1820">
    <property type="entry name" value="alpha/beta hydrolase"/>
    <property type="match status" value="1"/>
</dbReference>
<evidence type="ECO:0000256" key="1">
    <source>
        <dbReference type="ARBA" id="ARBA00008645"/>
    </source>
</evidence>
<dbReference type="EMBL" id="FN319433">
    <property type="protein sequence ID" value="CAX75161.1"/>
    <property type="molecule type" value="mRNA"/>
</dbReference>
<evidence type="ECO:0000256" key="3">
    <source>
        <dbReference type="ARBA" id="ARBA00026104"/>
    </source>
</evidence>
<dbReference type="PANTHER" id="PTHR46118">
    <property type="entry name" value="PROTEIN ABHD11"/>
    <property type="match status" value="1"/>
</dbReference>
<dbReference type="AlphaFoldDB" id="C1LKD3"/>
<evidence type="ECO:0000313" key="13">
    <source>
        <dbReference type="EMBL" id="CAX75161.1"/>
    </source>
</evidence>
<protein>
    <recommendedName>
        <fullName evidence="7">sn-1-specific diacylglycerol lipase ABHD11</fullName>
        <ecNumber evidence="3">3.1.1.116</ecNumber>
    </recommendedName>
    <alternativeName>
        <fullName evidence="4">Alpha/beta hydrolase domain-containing protein 11</fullName>
    </alternativeName>
</protein>
<comment type="similarity">
    <text evidence="1">Belongs to the AB hydrolase superfamily.</text>
</comment>
<evidence type="ECO:0000256" key="5">
    <source>
        <dbReference type="ARBA" id="ARBA00043667"/>
    </source>
</evidence>
<gene>
    <name evidence="13" type="primary">R05D7.4</name>
</gene>
<dbReference type="GO" id="GO:0005739">
    <property type="term" value="C:mitochondrion"/>
    <property type="evidence" value="ECO:0007669"/>
    <property type="project" value="TreeGrafter"/>
</dbReference>
<evidence type="ECO:0000256" key="7">
    <source>
        <dbReference type="ARBA" id="ARBA00044064"/>
    </source>
</evidence>
<dbReference type="EC" id="3.1.1.116" evidence="3"/>
<comment type="catalytic activity">
    <reaction evidence="9">
        <text>1,2-didecanoylglycerol + H2O = decanoylglycerol + decanoate + H(+)</text>
        <dbReference type="Rhea" id="RHEA:48596"/>
        <dbReference type="ChEBI" id="CHEBI:11152"/>
        <dbReference type="ChEBI" id="CHEBI:15377"/>
        <dbReference type="ChEBI" id="CHEBI:15378"/>
        <dbReference type="ChEBI" id="CHEBI:27689"/>
        <dbReference type="ChEBI" id="CHEBI:90605"/>
    </reaction>
</comment>
<comment type="catalytic activity">
    <reaction evidence="8">
        <text>1-octadecanoyl-2-(4Z,7Z,10Z,13Z,16Z,19Z-docosahexaenoyl)-sn-glycerol + H2O = 2-(4Z,7Z,10Z,13Z,16Z,19Z-docosahexaenoyl)-glycerol + octadecanoate + H(+)</text>
        <dbReference type="Rhea" id="RHEA:77107"/>
        <dbReference type="ChEBI" id="CHEBI:15377"/>
        <dbReference type="ChEBI" id="CHEBI:15378"/>
        <dbReference type="ChEBI" id="CHEBI:25629"/>
        <dbReference type="ChEBI" id="CHEBI:77129"/>
        <dbReference type="ChEBI" id="CHEBI:186738"/>
    </reaction>
</comment>
<evidence type="ECO:0000256" key="11">
    <source>
        <dbReference type="ARBA" id="ARBA00048919"/>
    </source>
</evidence>
<evidence type="ECO:0000256" key="6">
    <source>
        <dbReference type="ARBA" id="ARBA00043742"/>
    </source>
</evidence>
<dbReference type="InterPro" id="IPR029058">
    <property type="entry name" value="AB_hydrolase_fold"/>
</dbReference>
<evidence type="ECO:0000256" key="2">
    <source>
        <dbReference type="ARBA" id="ARBA00022801"/>
    </source>
</evidence>
<dbReference type="InterPro" id="IPR000073">
    <property type="entry name" value="AB_hydrolase_1"/>
</dbReference>
<proteinExistence type="evidence at transcript level"/>
<keyword evidence="2 13" id="KW-0378">Hydrolase</keyword>
<reference evidence="13" key="1">
    <citation type="journal article" date="2009" name="Nature">
        <title>The Schistosoma japonicum genome reveals features of host-parasite interplay.</title>
        <authorList>
            <person name="Liu F."/>
            <person name="Zhou Y."/>
            <person name="Wang Z.Q."/>
            <person name="Lu G."/>
            <person name="Zheng H."/>
            <person name="Brindley P.J."/>
            <person name="McManus D.P."/>
            <person name="Blair D."/>
            <person name="Zhang Q.H."/>
            <person name="Zhong Y."/>
            <person name="Wang S."/>
            <person name="Han Z.G."/>
            <person name="Chen Z."/>
        </authorList>
    </citation>
    <scope>NUCLEOTIDE SEQUENCE</scope>
    <source>
        <strain evidence="13">Anhui</strain>
    </source>
</reference>
<evidence type="ECO:0000259" key="12">
    <source>
        <dbReference type="Pfam" id="PF00561"/>
    </source>
</evidence>
<sequence length="296" mass="32781">MERKMSNALRLSRLVLQSVNVSIRSSILICHGLLGSKQNWKSISKALAQNNCGTVVAVDLRNHGSSPHSDYMSYLHMAEDILAVVDDLSLQNVCLVGHSMGGKAVMCAALMRPEKYNKLVVIDISPKPKSAVRSLTPLVDLMSSVNLQVLGHKYNGNISLVRNSLIKEWSETVSNPTMLAFILTNLIEKNGEILWKVNLSSVKNCWNQIASFPTELDGRVYSQPVLFIAASDETYLGQSDVPAIRKYFPQAKILRIANTGHWVHFDAPNTVINLITTFILGKPFDLTSFTDVTELI</sequence>
<comment type="catalytic activity">
    <reaction evidence="5">
        <text>a 1,2-diacyl-sn-glycerol + H2O = a 2-acylglycerol + a fatty acid + H(+)</text>
        <dbReference type="Rhea" id="RHEA:33275"/>
        <dbReference type="ChEBI" id="CHEBI:15377"/>
        <dbReference type="ChEBI" id="CHEBI:15378"/>
        <dbReference type="ChEBI" id="CHEBI:17389"/>
        <dbReference type="ChEBI" id="CHEBI:17815"/>
        <dbReference type="ChEBI" id="CHEBI:28868"/>
        <dbReference type="EC" id="3.1.1.116"/>
    </reaction>
</comment>
<dbReference type="PRINTS" id="PR00412">
    <property type="entry name" value="EPOXHYDRLASE"/>
</dbReference>
<dbReference type="Pfam" id="PF00561">
    <property type="entry name" value="Abhydrolase_1"/>
    <property type="match status" value="1"/>
</dbReference>
<comment type="catalytic activity">
    <reaction evidence="10">
        <text>1-octadecanoyl-2-(9Z-octadecenoyl)-sn-glycerol + H2O = 2-(9Z-octadecenoyl)-glycerol + octadecanoate + H(+)</text>
        <dbReference type="Rhea" id="RHEA:77103"/>
        <dbReference type="ChEBI" id="CHEBI:15377"/>
        <dbReference type="ChEBI" id="CHEBI:15378"/>
        <dbReference type="ChEBI" id="CHEBI:25629"/>
        <dbReference type="ChEBI" id="CHEBI:73990"/>
        <dbReference type="ChEBI" id="CHEBI:75468"/>
    </reaction>
</comment>
<dbReference type="PANTHER" id="PTHR46118:SF4">
    <property type="entry name" value="PROTEIN ABHD11"/>
    <property type="match status" value="1"/>
</dbReference>
<comment type="catalytic activity">
    <reaction evidence="11">
        <text>1-octadecanoyl-2-(5Z,8Z,11Z,14Z-eicosatetraenoyl)-sn-glycerol + H2O = 2-(5Z,8Z,11Z,14Z-eicosatetraenoyl)-glycerol + octadecanoate + H(+)</text>
        <dbReference type="Rhea" id="RHEA:38507"/>
        <dbReference type="ChEBI" id="CHEBI:15377"/>
        <dbReference type="ChEBI" id="CHEBI:15378"/>
        <dbReference type="ChEBI" id="CHEBI:25629"/>
        <dbReference type="ChEBI" id="CHEBI:52392"/>
        <dbReference type="ChEBI" id="CHEBI:75728"/>
    </reaction>
</comment>
<comment type="catalytic activity">
    <reaction evidence="6">
        <text>a 1,3-diacyl-sn-glycerol + H2O = a 1-acyl-sn-glycerol + a fatty acid + H(+)</text>
        <dbReference type="Rhea" id="RHEA:38503"/>
        <dbReference type="ChEBI" id="CHEBI:15377"/>
        <dbReference type="ChEBI" id="CHEBI:15378"/>
        <dbReference type="ChEBI" id="CHEBI:28868"/>
        <dbReference type="ChEBI" id="CHEBI:64683"/>
        <dbReference type="ChEBI" id="CHEBI:77272"/>
    </reaction>
</comment>
<dbReference type="SUPFAM" id="SSF53474">
    <property type="entry name" value="alpha/beta-Hydrolases"/>
    <property type="match status" value="1"/>
</dbReference>
<evidence type="ECO:0000256" key="10">
    <source>
        <dbReference type="ARBA" id="ARBA00048513"/>
    </source>
</evidence>